<feature type="transmembrane region" description="Helical" evidence="1">
    <location>
        <begin position="46"/>
        <end position="68"/>
    </location>
</feature>
<accession>A0A149U253</accession>
<feature type="transmembrane region" description="Helical" evidence="1">
    <location>
        <begin position="14"/>
        <end position="39"/>
    </location>
</feature>
<protein>
    <submittedName>
        <fullName evidence="2">Uncharacterized protein</fullName>
    </submittedName>
</protein>
<dbReference type="EMBL" id="LHZT01000104">
    <property type="protein sequence ID" value="KXV59533.1"/>
    <property type="molecule type" value="Genomic_DNA"/>
</dbReference>
<dbReference type="Proteomes" id="UP000075411">
    <property type="component" value="Unassembled WGS sequence"/>
</dbReference>
<dbReference type="AlphaFoldDB" id="A0A149U253"/>
<feature type="transmembrane region" description="Helical" evidence="1">
    <location>
        <begin position="154"/>
        <end position="174"/>
    </location>
</feature>
<comment type="caution">
    <text evidence="2">The sequence shown here is derived from an EMBL/GenBank/DDBJ whole genome shotgun (WGS) entry which is preliminary data.</text>
</comment>
<feature type="transmembrane region" description="Helical" evidence="1">
    <location>
        <begin position="111"/>
        <end position="133"/>
    </location>
</feature>
<proteinExistence type="predicted"/>
<reference evidence="2 3" key="1">
    <citation type="submission" date="2015-06" db="EMBL/GenBank/DDBJ databases">
        <title>Improved classification and identification of acetic acid bacteria using matrix-assisted laser desorption/ionization time-of-flight mass spectrometry; Gluconobacter nephelii and Gluconobacter uchimurae are later heterotypic synonyms of Gluconobacter japonicus and Gluconobacter oxydans, respectively.</title>
        <authorList>
            <person name="Li L."/>
            <person name="Cleenwerck I."/>
            <person name="De Vuyst L."/>
            <person name="Vandamme P."/>
        </authorList>
    </citation>
    <scope>NUCLEOTIDE SEQUENCE [LARGE SCALE GENOMIC DNA]</scope>
    <source>
        <strain evidence="2 3">LMG 1663</strain>
    </source>
</reference>
<keyword evidence="1" id="KW-0812">Transmembrane</keyword>
<evidence type="ECO:0000313" key="2">
    <source>
        <dbReference type="EMBL" id="KXV59533.1"/>
    </source>
</evidence>
<name>A0A149U253_9PROT</name>
<sequence>MEGLFDFAQDIGSALGWLLPALCYIGGSWLLATGALGIVQRSRQPLGFLTQPFVPELMIAVGATFLSFPEFLNAGNRTLGFDANAGLGAPAKVSFSTDALANAAKGGPLQALTAILTVWHSYFAAYGALIVYFGLVRQVGRAKGTNNSSPGLNMVMIVAGFMVMNADVIGPGLIRELKLTS</sequence>
<gene>
    <name evidence="2" type="ORF">AD947_04015</name>
</gene>
<keyword evidence="1" id="KW-1133">Transmembrane helix</keyword>
<keyword evidence="1" id="KW-0472">Membrane</keyword>
<dbReference type="RefSeq" id="WP_061487570.1">
    <property type="nucleotide sequence ID" value="NZ_LHZT01000104.1"/>
</dbReference>
<evidence type="ECO:0000256" key="1">
    <source>
        <dbReference type="SAM" id="Phobius"/>
    </source>
</evidence>
<evidence type="ECO:0000313" key="3">
    <source>
        <dbReference type="Proteomes" id="UP000075411"/>
    </source>
</evidence>
<dbReference type="OrthoDB" id="7273565at2"/>
<dbReference type="PATRIC" id="fig|104102.12.peg.3360"/>
<organism evidence="2 3">
    <name type="scientific">Acetobacter tropicalis</name>
    <dbReference type="NCBI Taxonomy" id="104102"/>
    <lineage>
        <taxon>Bacteria</taxon>
        <taxon>Pseudomonadati</taxon>
        <taxon>Pseudomonadota</taxon>
        <taxon>Alphaproteobacteria</taxon>
        <taxon>Acetobacterales</taxon>
        <taxon>Acetobacteraceae</taxon>
        <taxon>Acetobacter</taxon>
    </lineage>
</organism>